<keyword evidence="11" id="KW-0238">DNA-binding</keyword>
<dbReference type="GO" id="GO:0003964">
    <property type="term" value="F:RNA-directed DNA polymerase activity"/>
    <property type="evidence" value="ECO:0007669"/>
    <property type="project" value="UniProtKB-KW"/>
</dbReference>
<feature type="domain" description="GAG-pre-integrase" evidence="13">
    <location>
        <begin position="15"/>
        <end position="54"/>
    </location>
</feature>
<reference evidence="14" key="2">
    <citation type="submission" date="2005-07" db="EMBL/GenBank/DDBJ databases">
        <title>Annotation of the Saccharomyces cerevisiae RM11-1a Genome.</title>
        <authorList>
            <consortium name="The Broad Institute Genome Sequencing Platform"/>
            <person name="Birren B."/>
            <person name="Lander E."/>
            <person name="Galagan J."/>
            <person name="Nusbaum C."/>
            <person name="Devon K."/>
            <person name="Cuomo C."/>
            <person name="Jaffe D."/>
            <person name="Butler J."/>
            <person name="Alvarez P."/>
            <person name="Gnerre S."/>
            <person name="Grabherr M."/>
            <person name="Kleber M."/>
            <person name="Mauceli E."/>
            <person name="Brockman W."/>
            <person name="MacCallum I.A."/>
            <person name="Rounsley S."/>
            <person name="Young S."/>
            <person name="LaButti K."/>
            <person name="Pushparaj V."/>
            <person name="DeCaprio D."/>
            <person name="Crawford M."/>
            <person name="Koehrsen M."/>
            <person name="Engels R."/>
            <person name="Montgomery P."/>
            <person name="Pearson M."/>
            <person name="Howarth C."/>
            <person name="Larson L."/>
            <person name="Luoma S."/>
            <person name="White J."/>
            <person name="O'Leary S."/>
            <person name="Kodira C."/>
            <person name="Zeng Q."/>
            <person name="Yandava C."/>
            <person name="Alvarado L."/>
            <person name="Pratt S."/>
            <person name="Kruglyak L."/>
        </authorList>
    </citation>
    <scope>NUCLEOTIDE SEQUENCE</scope>
    <source>
        <strain evidence="14">RM11-1a</strain>
    </source>
</reference>
<keyword evidence="15" id="KW-1185">Reference proteome</keyword>
<evidence type="ECO:0000256" key="11">
    <source>
        <dbReference type="ARBA" id="ARBA00023125"/>
    </source>
</evidence>
<dbReference type="GO" id="GO:0006310">
    <property type="term" value="P:DNA recombination"/>
    <property type="evidence" value="ECO:0007669"/>
    <property type="project" value="UniProtKB-KW"/>
</dbReference>
<dbReference type="InterPro" id="IPR039537">
    <property type="entry name" value="Retrotran_Ty1/copia-like"/>
</dbReference>
<keyword evidence="6" id="KW-0378">Hydrolase</keyword>
<sequence>MLSQPISPTALPVKWHARMGHPGADIFNSLARTLRLPKLKTTEYTICPTCSLAKGTIKKGKVSLKKYTQPLQMVQADLCGGFRYQEFQSNKYFLTIRDAYSRYYSVIHLKSKADAFYNIHGMDQRNRTIL</sequence>
<organism evidence="14 15">
    <name type="scientific">Saccharomyces cerevisiae (strain RM11-1a)</name>
    <name type="common">Baker's yeast</name>
    <dbReference type="NCBI Taxonomy" id="285006"/>
    <lineage>
        <taxon>Eukaryota</taxon>
        <taxon>Fungi</taxon>
        <taxon>Dikarya</taxon>
        <taxon>Ascomycota</taxon>
        <taxon>Saccharomycotina</taxon>
        <taxon>Saccharomycetes</taxon>
        <taxon>Saccharomycetales</taxon>
        <taxon>Saccharomycetaceae</taxon>
        <taxon>Saccharomyces</taxon>
    </lineage>
</organism>
<dbReference type="AlphaFoldDB" id="B3LU16"/>
<dbReference type="Proteomes" id="UP000008335">
    <property type="component" value="Unassembled WGS sequence"/>
</dbReference>
<keyword evidence="1" id="KW-0808">Transferase</keyword>
<gene>
    <name evidence="14" type="ORF">SCRG_05341</name>
</gene>
<keyword evidence="3" id="KW-0540">Nuclease</keyword>
<evidence type="ECO:0000256" key="6">
    <source>
        <dbReference type="ARBA" id="ARBA00022801"/>
    </source>
</evidence>
<evidence type="ECO:0000313" key="14">
    <source>
        <dbReference type="EMBL" id="EDV09647.1"/>
    </source>
</evidence>
<dbReference type="GO" id="GO:0016787">
    <property type="term" value="F:hydrolase activity"/>
    <property type="evidence" value="ECO:0007669"/>
    <property type="project" value="UniProtKB-KW"/>
</dbReference>
<dbReference type="InterPro" id="IPR025724">
    <property type="entry name" value="GAG-pre-integrase_dom"/>
</dbReference>
<dbReference type="PANTHER" id="PTHR42648">
    <property type="entry name" value="TRANSPOSASE, PUTATIVE-RELATED"/>
    <property type="match status" value="1"/>
</dbReference>
<dbReference type="GO" id="GO:0003677">
    <property type="term" value="F:DNA binding"/>
    <property type="evidence" value="ECO:0007669"/>
    <property type="project" value="UniProtKB-KW"/>
</dbReference>
<dbReference type="GO" id="GO:0003887">
    <property type="term" value="F:DNA-directed DNA polymerase activity"/>
    <property type="evidence" value="ECO:0007669"/>
    <property type="project" value="UniProtKB-KW"/>
</dbReference>
<dbReference type="OrthoDB" id="4369352at2759"/>
<dbReference type="Pfam" id="PF13976">
    <property type="entry name" value="gag_pre-integrs"/>
    <property type="match status" value="1"/>
</dbReference>
<evidence type="ECO:0000256" key="5">
    <source>
        <dbReference type="ARBA" id="ARBA00022759"/>
    </source>
</evidence>
<dbReference type="PANTHER" id="PTHR42648:SF11">
    <property type="entry name" value="TRANSPOSON TY4-P GAG-POL POLYPROTEIN"/>
    <property type="match status" value="1"/>
</dbReference>
<dbReference type="Gene3D" id="3.30.420.10">
    <property type="entry name" value="Ribonuclease H-like superfamily/Ribonuclease H"/>
    <property type="match status" value="1"/>
</dbReference>
<keyword evidence="7" id="KW-0460">Magnesium</keyword>
<evidence type="ECO:0000256" key="10">
    <source>
        <dbReference type="ARBA" id="ARBA00022932"/>
    </source>
</evidence>
<keyword evidence="10" id="KW-0239">DNA-directed DNA polymerase</keyword>
<evidence type="ECO:0000256" key="9">
    <source>
        <dbReference type="ARBA" id="ARBA00022918"/>
    </source>
</evidence>
<dbReference type="HOGENOM" id="CLU_1939734_0_0_1"/>
<name>B3LU16_YEAS1</name>
<keyword evidence="5" id="KW-0255">Endonuclease</keyword>
<proteinExistence type="predicted"/>
<dbReference type="SUPFAM" id="SSF53098">
    <property type="entry name" value="Ribonuclease H-like"/>
    <property type="match status" value="1"/>
</dbReference>
<keyword evidence="8" id="KW-0229">DNA integration</keyword>
<dbReference type="InterPro" id="IPR036397">
    <property type="entry name" value="RNaseH_sf"/>
</dbReference>
<evidence type="ECO:0000256" key="2">
    <source>
        <dbReference type="ARBA" id="ARBA00022695"/>
    </source>
</evidence>
<evidence type="ECO:0000256" key="8">
    <source>
        <dbReference type="ARBA" id="ARBA00022908"/>
    </source>
</evidence>
<protein>
    <recommendedName>
        <fullName evidence="13">GAG-pre-integrase domain-containing protein</fullName>
    </recommendedName>
</protein>
<evidence type="ECO:0000256" key="12">
    <source>
        <dbReference type="ARBA" id="ARBA00023172"/>
    </source>
</evidence>
<evidence type="ECO:0000256" key="7">
    <source>
        <dbReference type="ARBA" id="ARBA00022842"/>
    </source>
</evidence>
<keyword evidence="4" id="KW-0479">Metal-binding</keyword>
<evidence type="ECO:0000256" key="3">
    <source>
        <dbReference type="ARBA" id="ARBA00022722"/>
    </source>
</evidence>
<dbReference type="InterPro" id="IPR012337">
    <property type="entry name" value="RNaseH-like_sf"/>
</dbReference>
<evidence type="ECO:0000256" key="1">
    <source>
        <dbReference type="ARBA" id="ARBA00022679"/>
    </source>
</evidence>
<dbReference type="GO" id="GO:0015074">
    <property type="term" value="P:DNA integration"/>
    <property type="evidence" value="ECO:0007669"/>
    <property type="project" value="UniProtKB-KW"/>
</dbReference>
<keyword evidence="2" id="KW-0548">Nucleotidyltransferase</keyword>
<keyword evidence="9" id="KW-0695">RNA-directed DNA polymerase</keyword>
<keyword evidence="12" id="KW-0233">DNA recombination</keyword>
<evidence type="ECO:0000259" key="13">
    <source>
        <dbReference type="Pfam" id="PF13976"/>
    </source>
</evidence>
<reference evidence="14" key="1">
    <citation type="submission" date="2005-03" db="EMBL/GenBank/DDBJ databases">
        <authorList>
            <person name="Giovannoni S.J."/>
            <person name="Cho J.-C."/>
            <person name="Ferriera S."/>
            <person name="Johnson J."/>
            <person name="Kravitz S."/>
            <person name="Halpern A."/>
            <person name="Remington K."/>
            <person name="Beeson K."/>
            <person name="Tran B."/>
            <person name="Rogers Y.-H."/>
            <person name="Friedman R."/>
            <person name="Venter J.C."/>
        </authorList>
    </citation>
    <scope>NUCLEOTIDE SEQUENCE</scope>
    <source>
        <strain evidence="14">RM11-1a</strain>
    </source>
</reference>
<evidence type="ECO:0000256" key="4">
    <source>
        <dbReference type="ARBA" id="ARBA00022723"/>
    </source>
</evidence>
<dbReference type="EMBL" id="CH408056">
    <property type="protein sequence ID" value="EDV09647.1"/>
    <property type="molecule type" value="Genomic_DNA"/>
</dbReference>
<evidence type="ECO:0000313" key="15">
    <source>
        <dbReference type="Proteomes" id="UP000008335"/>
    </source>
</evidence>
<accession>B3LU16</accession>
<dbReference type="GO" id="GO:0046872">
    <property type="term" value="F:metal ion binding"/>
    <property type="evidence" value="ECO:0007669"/>
    <property type="project" value="UniProtKB-KW"/>
</dbReference>
<dbReference type="GO" id="GO:0004519">
    <property type="term" value="F:endonuclease activity"/>
    <property type="evidence" value="ECO:0007669"/>
    <property type="project" value="UniProtKB-KW"/>
</dbReference>